<evidence type="ECO:0000259" key="7">
    <source>
        <dbReference type="PROSITE" id="PS50113"/>
    </source>
</evidence>
<name>A0AAV4JL74_9GAST</name>
<feature type="transmembrane region" description="Helical" evidence="6">
    <location>
        <begin position="266"/>
        <end position="288"/>
    </location>
</feature>
<dbReference type="PRINTS" id="PR01463">
    <property type="entry name" value="EAGCHANLFMLY"/>
</dbReference>
<dbReference type="InterPro" id="IPR003950">
    <property type="entry name" value="K_chnl_volt-dep_ELK"/>
</dbReference>
<feature type="domain" description="PAC" evidence="7">
    <location>
        <begin position="19"/>
        <end position="79"/>
    </location>
</feature>
<organism evidence="8 9">
    <name type="scientific">Elysia marginata</name>
    <dbReference type="NCBI Taxonomy" id="1093978"/>
    <lineage>
        <taxon>Eukaryota</taxon>
        <taxon>Metazoa</taxon>
        <taxon>Spiralia</taxon>
        <taxon>Lophotrochozoa</taxon>
        <taxon>Mollusca</taxon>
        <taxon>Gastropoda</taxon>
        <taxon>Heterobranchia</taxon>
        <taxon>Euthyneura</taxon>
        <taxon>Panpulmonata</taxon>
        <taxon>Sacoglossa</taxon>
        <taxon>Placobranchoidea</taxon>
        <taxon>Plakobranchidae</taxon>
        <taxon>Elysia</taxon>
    </lineage>
</organism>
<dbReference type="InterPro" id="IPR005821">
    <property type="entry name" value="Ion_trans_dom"/>
</dbReference>
<dbReference type="Proteomes" id="UP000762676">
    <property type="component" value="Unassembled WGS sequence"/>
</dbReference>
<dbReference type="GO" id="GO:0005249">
    <property type="term" value="F:voltage-gated potassium channel activity"/>
    <property type="evidence" value="ECO:0007669"/>
    <property type="project" value="InterPro"/>
</dbReference>
<feature type="transmembrane region" description="Helical" evidence="6">
    <location>
        <begin position="185"/>
        <end position="206"/>
    </location>
</feature>
<dbReference type="EMBL" id="BMAT01010216">
    <property type="protein sequence ID" value="GFS22475.1"/>
    <property type="molecule type" value="Genomic_DNA"/>
</dbReference>
<evidence type="ECO:0000313" key="9">
    <source>
        <dbReference type="Proteomes" id="UP000762676"/>
    </source>
</evidence>
<keyword evidence="3 6" id="KW-1133">Transmembrane helix</keyword>
<dbReference type="InterPro" id="IPR000700">
    <property type="entry name" value="PAS-assoc_C"/>
</dbReference>
<sequence length="301" mass="34830">MESELKPLLNKTPIIPLSSYHEFRHLGRKNWLDNKVKSTPFWCLLDIVPIKNEKRDVVLFLVSHKDISKQKDKQDKQDKHQDRQDGAKDEGKDGDNEDSVNKESDNDDSSDDDDSDDAVKDDDMPKNYDYGRRRSRAVLYHISGQLNKQNKAKSKLQQLNMLASQMPEYKVQEVKKSSFVIVHYGIFKIGWDWLILLCTVYIAIMVPFNAAFRKFAFRKSGRFREFMYIDAGVEVLFAIDIVLNFRTTYLNKSGQVVYESRLIAMNYISGWFLLDLLAAIPFDLLYAFSVHTVSVSGVFCV</sequence>
<feature type="compositionally biased region" description="Acidic residues" evidence="5">
    <location>
        <begin position="105"/>
        <end position="116"/>
    </location>
</feature>
<accession>A0AAV4JL74</accession>
<proteinExistence type="predicted"/>
<keyword evidence="4 6" id="KW-0472">Membrane</keyword>
<evidence type="ECO:0000256" key="4">
    <source>
        <dbReference type="ARBA" id="ARBA00023136"/>
    </source>
</evidence>
<dbReference type="PANTHER" id="PTHR10217">
    <property type="entry name" value="VOLTAGE AND LIGAND GATED POTASSIUM CHANNEL"/>
    <property type="match status" value="1"/>
</dbReference>
<dbReference type="InterPro" id="IPR003938">
    <property type="entry name" value="K_chnl_volt-dep_EAG/ELK/ERG"/>
</dbReference>
<keyword evidence="2 6" id="KW-0812">Transmembrane</keyword>
<comment type="caution">
    <text evidence="8">The sequence shown here is derived from an EMBL/GenBank/DDBJ whole genome shotgun (WGS) entry which is preliminary data.</text>
</comment>
<evidence type="ECO:0000256" key="6">
    <source>
        <dbReference type="SAM" id="Phobius"/>
    </source>
</evidence>
<dbReference type="PANTHER" id="PTHR10217:SF637">
    <property type="entry name" value="EAG-LIKE K[+] CHANNEL, ISOFORM A"/>
    <property type="match status" value="1"/>
</dbReference>
<evidence type="ECO:0000256" key="1">
    <source>
        <dbReference type="ARBA" id="ARBA00004141"/>
    </source>
</evidence>
<dbReference type="GO" id="GO:0005886">
    <property type="term" value="C:plasma membrane"/>
    <property type="evidence" value="ECO:0007669"/>
    <property type="project" value="TreeGrafter"/>
</dbReference>
<protein>
    <submittedName>
        <fullName evidence="8">Potassium voltage-gated channel subfamily H member 8</fullName>
    </submittedName>
</protein>
<dbReference type="PROSITE" id="PS50113">
    <property type="entry name" value="PAC"/>
    <property type="match status" value="1"/>
</dbReference>
<evidence type="ECO:0000313" key="8">
    <source>
        <dbReference type="EMBL" id="GFS22475.1"/>
    </source>
</evidence>
<evidence type="ECO:0000256" key="5">
    <source>
        <dbReference type="SAM" id="MobiDB-lite"/>
    </source>
</evidence>
<reference evidence="8 9" key="1">
    <citation type="journal article" date="2021" name="Elife">
        <title>Chloroplast acquisition without the gene transfer in kleptoplastic sea slugs, Plakobranchus ocellatus.</title>
        <authorList>
            <person name="Maeda T."/>
            <person name="Takahashi S."/>
            <person name="Yoshida T."/>
            <person name="Shimamura S."/>
            <person name="Takaki Y."/>
            <person name="Nagai Y."/>
            <person name="Toyoda A."/>
            <person name="Suzuki Y."/>
            <person name="Arimoto A."/>
            <person name="Ishii H."/>
            <person name="Satoh N."/>
            <person name="Nishiyama T."/>
            <person name="Hasebe M."/>
            <person name="Maruyama T."/>
            <person name="Minagawa J."/>
            <person name="Obokata J."/>
            <person name="Shigenobu S."/>
        </authorList>
    </citation>
    <scope>NUCLEOTIDE SEQUENCE [LARGE SCALE GENOMIC DNA]</scope>
</reference>
<feature type="compositionally biased region" description="Basic and acidic residues" evidence="5">
    <location>
        <begin position="68"/>
        <end position="104"/>
    </location>
</feature>
<dbReference type="InterPro" id="IPR050818">
    <property type="entry name" value="KCNH_animal-type"/>
</dbReference>
<dbReference type="Pfam" id="PF00520">
    <property type="entry name" value="Ion_trans"/>
    <property type="match status" value="1"/>
</dbReference>
<feature type="region of interest" description="Disordered" evidence="5">
    <location>
        <begin position="68"/>
        <end position="129"/>
    </location>
</feature>
<feature type="compositionally biased region" description="Basic and acidic residues" evidence="5">
    <location>
        <begin position="117"/>
        <end position="129"/>
    </location>
</feature>
<dbReference type="AlphaFoldDB" id="A0AAV4JL74"/>
<keyword evidence="9" id="KW-1185">Reference proteome</keyword>
<dbReference type="SUPFAM" id="SSF81324">
    <property type="entry name" value="Voltage-gated potassium channels"/>
    <property type="match status" value="1"/>
</dbReference>
<comment type="subcellular location">
    <subcellularLocation>
        <location evidence="1">Membrane</location>
        <topology evidence="1">Multi-pass membrane protein</topology>
    </subcellularLocation>
</comment>
<dbReference type="Gene3D" id="3.30.450.20">
    <property type="entry name" value="PAS domain"/>
    <property type="match status" value="1"/>
</dbReference>
<dbReference type="Gene3D" id="1.10.287.70">
    <property type="match status" value="1"/>
</dbReference>
<evidence type="ECO:0000256" key="3">
    <source>
        <dbReference type="ARBA" id="ARBA00022989"/>
    </source>
</evidence>
<evidence type="ECO:0000256" key="2">
    <source>
        <dbReference type="ARBA" id="ARBA00022692"/>
    </source>
</evidence>
<dbReference type="GO" id="GO:0042391">
    <property type="term" value="P:regulation of membrane potential"/>
    <property type="evidence" value="ECO:0007669"/>
    <property type="project" value="TreeGrafter"/>
</dbReference>
<gene>
    <name evidence="8" type="ORF">ElyMa_005109300</name>
</gene>
<dbReference type="PRINTS" id="PR01465">
    <property type="entry name" value="ELKCHANNEL"/>
</dbReference>